<protein>
    <recommendedName>
        <fullName evidence="5">MFS transporter</fullName>
    </recommendedName>
</protein>
<dbReference type="InterPro" id="IPR036259">
    <property type="entry name" value="MFS_trans_sf"/>
</dbReference>
<comment type="caution">
    <text evidence="3">The sequence shown here is derived from an EMBL/GenBank/DDBJ whole genome shotgun (WGS) entry which is preliminary data.</text>
</comment>
<keyword evidence="2" id="KW-1133">Transmembrane helix</keyword>
<feature type="transmembrane region" description="Helical" evidence="2">
    <location>
        <begin position="35"/>
        <end position="58"/>
    </location>
</feature>
<dbReference type="OrthoDB" id="5521322at2"/>
<keyword evidence="2" id="KW-0812">Transmembrane</keyword>
<feature type="region of interest" description="Disordered" evidence="1">
    <location>
        <begin position="1"/>
        <end position="29"/>
    </location>
</feature>
<dbReference type="Proteomes" id="UP000309215">
    <property type="component" value="Unassembled WGS sequence"/>
</dbReference>
<evidence type="ECO:0000313" key="3">
    <source>
        <dbReference type="EMBL" id="TKD10005.1"/>
    </source>
</evidence>
<evidence type="ECO:0008006" key="5">
    <source>
        <dbReference type="Google" id="ProtNLM"/>
    </source>
</evidence>
<keyword evidence="4" id="KW-1185">Reference proteome</keyword>
<name>A0A4U1JFZ7_9BACT</name>
<evidence type="ECO:0000256" key="1">
    <source>
        <dbReference type="SAM" id="MobiDB-lite"/>
    </source>
</evidence>
<evidence type="ECO:0000313" key="4">
    <source>
        <dbReference type="Proteomes" id="UP000309215"/>
    </source>
</evidence>
<feature type="transmembrane region" description="Helical" evidence="2">
    <location>
        <begin position="115"/>
        <end position="134"/>
    </location>
</feature>
<sequence>MSAEDKKRRLPLVQAGPPPDEPDAEDRPPWHWSGIGAVATFLVWLPLAAIAAKLGARLVDRAELGVPAPADAKLAVPLSAQLAFIGLQLVGFLIATLAGGFLVGRFGGKAGPKEGAVGGFVAAALAWALAAAAPTPGPGAPIWAALLVVLGGLGALFGFLGARLGVARRHPAEKQAPQRHD</sequence>
<evidence type="ECO:0000256" key="2">
    <source>
        <dbReference type="SAM" id="Phobius"/>
    </source>
</evidence>
<dbReference type="RefSeq" id="WP_136928804.1">
    <property type="nucleotide sequence ID" value="NZ_SSMQ01000008.1"/>
</dbReference>
<dbReference type="SUPFAM" id="SSF103473">
    <property type="entry name" value="MFS general substrate transporter"/>
    <property type="match status" value="1"/>
</dbReference>
<gene>
    <name evidence="3" type="ORF">E8A74_10400</name>
</gene>
<keyword evidence="2" id="KW-0472">Membrane</keyword>
<feature type="transmembrane region" description="Helical" evidence="2">
    <location>
        <begin position="140"/>
        <end position="160"/>
    </location>
</feature>
<dbReference type="AlphaFoldDB" id="A0A4U1JFZ7"/>
<organism evidence="3 4">
    <name type="scientific">Polyangium fumosum</name>
    <dbReference type="NCBI Taxonomy" id="889272"/>
    <lineage>
        <taxon>Bacteria</taxon>
        <taxon>Pseudomonadati</taxon>
        <taxon>Myxococcota</taxon>
        <taxon>Polyangia</taxon>
        <taxon>Polyangiales</taxon>
        <taxon>Polyangiaceae</taxon>
        <taxon>Polyangium</taxon>
    </lineage>
</organism>
<feature type="transmembrane region" description="Helical" evidence="2">
    <location>
        <begin position="78"/>
        <end position="103"/>
    </location>
</feature>
<accession>A0A4U1JFZ7</accession>
<reference evidence="3 4" key="1">
    <citation type="submission" date="2019-04" db="EMBL/GenBank/DDBJ databases">
        <authorList>
            <person name="Li Y."/>
            <person name="Wang J."/>
        </authorList>
    </citation>
    <scope>NUCLEOTIDE SEQUENCE [LARGE SCALE GENOMIC DNA]</scope>
    <source>
        <strain evidence="3 4">DSM 14668</strain>
    </source>
</reference>
<dbReference type="EMBL" id="SSMQ01000008">
    <property type="protein sequence ID" value="TKD10005.1"/>
    <property type="molecule type" value="Genomic_DNA"/>
</dbReference>
<proteinExistence type="predicted"/>